<name>A0ABW8MY10_9BURK</name>
<gene>
    <name evidence="1" type="ORF">ABH943_007362</name>
</gene>
<sequence length="40" mass="4504">MDATDIAPLACKPVYKKLIREYQAVNRFKKDAGKYGGKCL</sequence>
<comment type="caution">
    <text evidence="1">The sequence shown here is derived from an EMBL/GenBank/DDBJ whole genome shotgun (WGS) entry which is preliminary data.</text>
</comment>
<evidence type="ECO:0000313" key="2">
    <source>
        <dbReference type="Proteomes" id="UP001620514"/>
    </source>
</evidence>
<evidence type="ECO:0000313" key="1">
    <source>
        <dbReference type="EMBL" id="MFK4447326.1"/>
    </source>
</evidence>
<reference evidence="1 2" key="2">
    <citation type="submission" date="2024-11" db="EMBL/GenBank/DDBJ databases">
        <title>Using genomics to understand microbial adaptation to soil warming.</title>
        <authorList>
            <person name="Deangelis K.M. PhD."/>
        </authorList>
    </citation>
    <scope>NUCLEOTIDE SEQUENCE [LARGE SCALE GENOMIC DNA]</scope>
    <source>
        <strain evidence="1 2">GAS97</strain>
    </source>
</reference>
<proteinExistence type="predicted"/>
<keyword evidence="2" id="KW-1185">Reference proteome</keyword>
<protein>
    <submittedName>
        <fullName evidence="1">Uncharacterized protein</fullName>
    </submittedName>
</protein>
<reference evidence="1 2" key="1">
    <citation type="submission" date="2024-10" db="EMBL/GenBank/DDBJ databases">
        <authorList>
            <person name="Deangelis K."/>
            <person name="Huntemann M."/>
            <person name="Clum A."/>
            <person name="Wang J."/>
            <person name="Palaniappan K."/>
            <person name="Ritter S."/>
            <person name="Chen I.-M."/>
            <person name="Stamatis D."/>
            <person name="Reddy T."/>
            <person name="O'Malley R."/>
            <person name="Daum C."/>
            <person name="Ng V."/>
            <person name="Ivanova N."/>
            <person name="Kyrpides N."/>
            <person name="Woyke T."/>
        </authorList>
    </citation>
    <scope>NUCLEOTIDE SEQUENCE [LARGE SCALE GENOMIC DNA]</scope>
    <source>
        <strain evidence="1 2">GAS97</strain>
    </source>
</reference>
<dbReference type="RefSeq" id="WP_404612841.1">
    <property type="nucleotide sequence ID" value="NZ_JBIYDN010000033.1"/>
</dbReference>
<dbReference type="EMBL" id="JBIYDN010000033">
    <property type="protein sequence ID" value="MFK4447326.1"/>
    <property type="molecule type" value="Genomic_DNA"/>
</dbReference>
<accession>A0ABW8MY10</accession>
<organism evidence="1 2">
    <name type="scientific">Caballeronia udeis</name>
    <dbReference type="NCBI Taxonomy" id="1232866"/>
    <lineage>
        <taxon>Bacteria</taxon>
        <taxon>Pseudomonadati</taxon>
        <taxon>Pseudomonadota</taxon>
        <taxon>Betaproteobacteria</taxon>
        <taxon>Burkholderiales</taxon>
        <taxon>Burkholderiaceae</taxon>
        <taxon>Caballeronia</taxon>
    </lineage>
</organism>
<dbReference type="Proteomes" id="UP001620514">
    <property type="component" value="Unassembled WGS sequence"/>
</dbReference>